<comment type="catalytic activity">
    <reaction evidence="1">
        <text>D-maltose = alpha,alpha-trehalose</text>
        <dbReference type="Rhea" id="RHEA:15145"/>
        <dbReference type="ChEBI" id="CHEBI:16551"/>
        <dbReference type="ChEBI" id="CHEBI:17306"/>
        <dbReference type="EC" id="5.4.99.16"/>
    </reaction>
</comment>
<dbReference type="Gene3D" id="3.90.1200.10">
    <property type="match status" value="1"/>
</dbReference>
<keyword evidence="9" id="KW-0808">Transferase</keyword>
<dbReference type="NCBIfam" id="TIGR02457">
    <property type="entry name" value="TreS_Cterm"/>
    <property type="match status" value="1"/>
</dbReference>
<dbReference type="EMBL" id="APJX01000002">
    <property type="protein sequence ID" value="EMS80376.1"/>
    <property type="molecule type" value="Genomic_DNA"/>
</dbReference>
<dbReference type="AlphaFoldDB" id="S0G6W7"/>
<dbReference type="GO" id="GO:0047471">
    <property type="term" value="F:maltose alpha-D-glucosyltransferase activity"/>
    <property type="evidence" value="ECO:0007669"/>
    <property type="project" value="UniProtKB-EC"/>
</dbReference>
<gene>
    <name evidence="9" type="primary">treS</name>
    <name evidence="9" type="ORF">Dpo_2c00640</name>
</gene>
<dbReference type="InterPro" id="IPR006047">
    <property type="entry name" value="GH13_cat_dom"/>
</dbReference>
<name>S0G6W7_9BACT</name>
<evidence type="ECO:0000313" key="9">
    <source>
        <dbReference type="EMBL" id="EMS80376.1"/>
    </source>
</evidence>
<dbReference type="RefSeq" id="WP_006964614.1">
    <property type="nucleotide sequence ID" value="NZ_APJX01000002.1"/>
</dbReference>
<organism evidence="9 10">
    <name type="scientific">Desulfotignum phosphitoxidans DSM 13687</name>
    <dbReference type="NCBI Taxonomy" id="1286635"/>
    <lineage>
        <taxon>Bacteria</taxon>
        <taxon>Pseudomonadati</taxon>
        <taxon>Thermodesulfobacteriota</taxon>
        <taxon>Desulfobacteria</taxon>
        <taxon>Desulfobacterales</taxon>
        <taxon>Desulfobacteraceae</taxon>
        <taxon>Desulfotignum</taxon>
    </lineage>
</organism>
<dbReference type="SUPFAM" id="SSF56112">
    <property type="entry name" value="Protein kinase-like (PK-like)"/>
    <property type="match status" value="1"/>
</dbReference>
<dbReference type="EC" id="5.4.99.16" evidence="3"/>
<dbReference type="InterPro" id="IPR011009">
    <property type="entry name" value="Kinase-like_dom_sf"/>
</dbReference>
<dbReference type="Gene3D" id="3.90.400.10">
    <property type="entry name" value="Oligo-1,6-glucosidase, Domain 2"/>
    <property type="match status" value="1"/>
</dbReference>
<accession>S0G6W7</accession>
<dbReference type="SUPFAM" id="SSF51445">
    <property type="entry name" value="(Trans)glycosidases"/>
    <property type="match status" value="1"/>
</dbReference>
<dbReference type="GO" id="GO:0016798">
    <property type="term" value="F:hydrolase activity, acting on glycosyl bonds"/>
    <property type="evidence" value="ECO:0007669"/>
    <property type="project" value="UniProtKB-KW"/>
</dbReference>
<dbReference type="GO" id="GO:0046872">
    <property type="term" value="F:metal ion binding"/>
    <property type="evidence" value="ECO:0007669"/>
    <property type="project" value="UniProtKB-KW"/>
</dbReference>
<comment type="caution">
    <text evidence="9">The sequence shown here is derived from an EMBL/GenBank/DDBJ whole genome shotgun (WGS) entry which is preliminary data.</text>
</comment>
<dbReference type="Pfam" id="PF00128">
    <property type="entry name" value="Alpha-amylase"/>
    <property type="match status" value="1"/>
</dbReference>
<dbReference type="OrthoDB" id="9805159at2"/>
<dbReference type="InterPro" id="IPR045857">
    <property type="entry name" value="O16G_dom_2"/>
</dbReference>
<dbReference type="Gene3D" id="2.60.40.1180">
    <property type="entry name" value="Golgi alpha-mannosidase II"/>
    <property type="match status" value="1"/>
</dbReference>
<dbReference type="CDD" id="cd11334">
    <property type="entry name" value="AmyAc_TreS"/>
    <property type="match status" value="1"/>
</dbReference>
<dbReference type="InterPro" id="IPR012811">
    <property type="entry name" value="TreS_maltokin_C_dom"/>
</dbReference>
<keyword evidence="4" id="KW-0479">Metal-binding</keyword>
<dbReference type="InterPro" id="IPR032091">
    <property type="entry name" value="Malt_amylase-like_C"/>
</dbReference>
<evidence type="ECO:0000256" key="3">
    <source>
        <dbReference type="ARBA" id="ARBA00012619"/>
    </source>
</evidence>
<dbReference type="InterPro" id="IPR013780">
    <property type="entry name" value="Glyco_hydro_b"/>
</dbReference>
<evidence type="ECO:0000256" key="7">
    <source>
        <dbReference type="ARBA" id="ARBA00031378"/>
    </source>
</evidence>
<protein>
    <recommendedName>
        <fullName evidence="3">maltose alpha-D-glucosyltransferase</fullName>
        <ecNumber evidence="3">5.4.99.16</ecNumber>
    </recommendedName>
    <alternativeName>
        <fullName evidence="7">Maltose alpha-D-glucosyltransferase</fullName>
    </alternativeName>
</protein>
<evidence type="ECO:0000256" key="5">
    <source>
        <dbReference type="ARBA" id="ARBA00022837"/>
    </source>
</evidence>
<dbReference type="SMART" id="SM00642">
    <property type="entry name" value="Aamy"/>
    <property type="match status" value="1"/>
</dbReference>
<dbReference type="FunFam" id="3.20.20.80:FF:000055">
    <property type="entry name" value="Trehalose synthase"/>
    <property type="match status" value="1"/>
</dbReference>
<evidence type="ECO:0000256" key="2">
    <source>
        <dbReference type="ARBA" id="ARBA00005496"/>
    </source>
</evidence>
<dbReference type="InterPro" id="IPR012810">
    <property type="entry name" value="TreS/a-amylase_N"/>
</dbReference>
<dbReference type="PANTHER" id="PTHR10357">
    <property type="entry name" value="ALPHA-AMYLASE FAMILY MEMBER"/>
    <property type="match status" value="1"/>
</dbReference>
<dbReference type="Pfam" id="PF16657">
    <property type="entry name" value="Malt_amylase_C"/>
    <property type="match status" value="1"/>
</dbReference>
<sequence length="1115" mass="128685">MAKRSPQPKNDPLWYKDAVIYQLHIKTFYDSNGDGIGDFKGLTEKLGYLQELGVTALWLLPFYPSPLKDDGYDIADFKAIHPAYGTLADFKAFMRAARKHNMKVVTELVINHTSDQHPWFQRARRSKPGSTWRNFYVWSDTPEKYTDARIIFQDFESSNWTWDPVAKAYFWHRFYSHQPDLNFDNPKVHDAIFKALDFWMDMGVDGLRLDAIPYLYEREGTNCENLPETHVFLKKLRQRMDEKYQGRMFLAEANQWPEDAVQYFGNGDECHMSFHFPLMPRLYMAVHMESRLPVTEILDTTPAIPESCQWAIFLRNHDELTLEMVTDEERDYMYRAYARDARMRLNLGIRRRLAPLMGNHRRRIELMYALLLCLPGTPILYYGDEIGMGDNIYLGDRNGVRTPMQWSPDRNAGFSRCNPHQLYLPVITDPEYHFGVLNVEAQKQNRHSLFWWIRRLLTLRSRIPAFSRGDLVFLEPENPKILAFIRRHEDQSLLVVVNLSRFVQYVELDMQGHEGKIPVEIFGNTPFPGITGAPYFLTLGPHGFFWFLLTTPAAADTESDMDAELPVFEVRTRWEEVMQGNLRRRFEKHLRSYIEKCRWFGSKDSRIKSLALGDQLSVGNHVQAGYMLLVTLGYTEGNDETYILPVTCLSAADGAAVMEHHPQAVMAQIKMTSKGQEGFLVDGLFHPGFCHVLLEMIHRRQSAKGSKGRLTATPATGFKRMYSTLSLPMETRVISTEQSNTSIIFGHRFILKLFRRLQEGTNPDLEISRFLAGRGFAGLPGLAGFLEYTRQDEEPCTVGILQEYVPNQGDAWAYTVSSLSGFFERVMESRENIPVSLPRKSLLALSRMPVPPEMETQIGFYFESAVLLARRTAQMHAALASASQDPLFTPEPFSKLYQRALFQSMNSMAGRVLGQLEKRIRARKNPLPEHIHAAAKQILDRRQEIIDRFRALTSRKISAMRLRCHGDFHLGQILHTGHDFVIIDFEGEPVRPVSERRIKRSPLRDVAGLLRSFHYACYVALQAEETRGMFHPELRGTMAARAEEWRMWVSAQYLGEYLARSADAGFLPDTHEEMEILLHAYLMEKAVYELGYEMNNRPDWINIPLTGIEQLLNET</sequence>
<evidence type="ECO:0000256" key="1">
    <source>
        <dbReference type="ARBA" id="ARBA00001595"/>
    </source>
</evidence>
<dbReference type="Gene3D" id="3.20.20.80">
    <property type="entry name" value="Glycosidases"/>
    <property type="match status" value="1"/>
</dbReference>
<keyword evidence="9" id="KW-0326">Glycosidase</keyword>
<dbReference type="SUPFAM" id="SSF51011">
    <property type="entry name" value="Glycosyl hydrolase domain"/>
    <property type="match status" value="1"/>
</dbReference>
<comment type="similarity">
    <text evidence="2">Belongs to the glycosyl hydrolase 13 family. TreS subfamily.</text>
</comment>
<proteinExistence type="inferred from homology"/>
<dbReference type="PATRIC" id="fig|1286635.3.peg.1029"/>
<dbReference type="GO" id="GO:0016740">
    <property type="term" value="F:transferase activity"/>
    <property type="evidence" value="ECO:0007669"/>
    <property type="project" value="UniProtKB-KW"/>
</dbReference>
<dbReference type="InterPro" id="IPR017853">
    <property type="entry name" value="GH"/>
</dbReference>
<dbReference type="GO" id="GO:0005975">
    <property type="term" value="P:carbohydrate metabolic process"/>
    <property type="evidence" value="ECO:0007669"/>
    <property type="project" value="InterPro"/>
</dbReference>
<evidence type="ECO:0000256" key="4">
    <source>
        <dbReference type="ARBA" id="ARBA00022723"/>
    </source>
</evidence>
<keyword evidence="10" id="KW-1185">Reference proteome</keyword>
<evidence type="ECO:0000256" key="6">
    <source>
        <dbReference type="ARBA" id="ARBA00023235"/>
    </source>
</evidence>
<evidence type="ECO:0000259" key="8">
    <source>
        <dbReference type="SMART" id="SM00642"/>
    </source>
</evidence>
<evidence type="ECO:0000313" key="10">
    <source>
        <dbReference type="Proteomes" id="UP000014216"/>
    </source>
</evidence>
<dbReference type="Proteomes" id="UP000014216">
    <property type="component" value="Unassembled WGS sequence"/>
</dbReference>
<keyword evidence="9" id="KW-0378">Hydrolase</keyword>
<dbReference type="PANTHER" id="PTHR10357:SF219">
    <property type="entry name" value="MALTOSE ALPHA-D-GLUCOSYLTRANSFERASE"/>
    <property type="match status" value="1"/>
</dbReference>
<feature type="domain" description="Glycosyl hydrolase family 13 catalytic" evidence="8">
    <location>
        <begin position="22"/>
        <end position="416"/>
    </location>
</feature>
<reference evidence="9 10" key="1">
    <citation type="journal article" date="2013" name="Genome Announc.">
        <title>Draft Genome Sequence of Desulfotignum phosphitoxidans DSM 13687 Strain FiPS-3.</title>
        <authorList>
            <person name="Poehlein A."/>
            <person name="Daniel R."/>
            <person name="Simeonova D.D."/>
        </authorList>
    </citation>
    <scope>NUCLEOTIDE SEQUENCE [LARGE SCALE GENOMIC DNA]</scope>
    <source>
        <strain evidence="9 10">DSM 13687</strain>
    </source>
</reference>
<dbReference type="NCBIfam" id="TIGR02456">
    <property type="entry name" value="treS_nterm"/>
    <property type="match status" value="1"/>
</dbReference>
<keyword evidence="6 9" id="KW-0413">Isomerase</keyword>
<keyword evidence="5" id="KW-0106">Calcium</keyword>